<dbReference type="PANTHER" id="PTHR43289">
    <property type="entry name" value="MITOGEN-ACTIVATED PROTEIN KINASE KINASE KINASE 20-RELATED"/>
    <property type="match status" value="1"/>
</dbReference>
<evidence type="ECO:0000256" key="2">
    <source>
        <dbReference type="ARBA" id="ARBA00022527"/>
    </source>
</evidence>
<dbReference type="SMART" id="SM00220">
    <property type="entry name" value="S_TKc"/>
    <property type="match status" value="1"/>
</dbReference>
<dbReference type="EMBL" id="PSZD01000039">
    <property type="protein sequence ID" value="PPJ19879.1"/>
    <property type="molecule type" value="Genomic_DNA"/>
</dbReference>
<dbReference type="Gene3D" id="3.30.200.20">
    <property type="entry name" value="Phosphorylase Kinase, domain 1"/>
    <property type="match status" value="1"/>
</dbReference>
<dbReference type="CDD" id="cd14014">
    <property type="entry name" value="STKc_PknB_like"/>
    <property type="match status" value="1"/>
</dbReference>
<reference evidence="9 10" key="1">
    <citation type="submission" date="2018-02" db="EMBL/GenBank/DDBJ databases">
        <title>8 Nocardia nova and 1 Nocardia cyriacigeorgica strain used for evolution to TMP-SMX.</title>
        <authorList>
            <person name="Mehta H."/>
            <person name="Weng J."/>
            <person name="Shamoo Y."/>
        </authorList>
    </citation>
    <scope>NUCLEOTIDE SEQUENCE [LARGE SCALE GENOMIC DNA]</scope>
    <source>
        <strain evidence="9 10">BAA2227</strain>
    </source>
</reference>
<dbReference type="InterPro" id="IPR011009">
    <property type="entry name" value="Kinase-like_dom_sf"/>
</dbReference>
<dbReference type="InterPro" id="IPR008271">
    <property type="entry name" value="Ser/Thr_kinase_AS"/>
</dbReference>
<evidence type="ECO:0000313" key="9">
    <source>
        <dbReference type="EMBL" id="PPJ19879.1"/>
    </source>
</evidence>
<dbReference type="PROSITE" id="PS50011">
    <property type="entry name" value="PROTEIN_KINASE_DOM"/>
    <property type="match status" value="1"/>
</dbReference>
<evidence type="ECO:0000259" key="8">
    <source>
        <dbReference type="PROSITE" id="PS50011"/>
    </source>
</evidence>
<dbReference type="Pfam" id="PF00069">
    <property type="entry name" value="Pkinase"/>
    <property type="match status" value="1"/>
</dbReference>
<accession>A0A2S5ZVC2</accession>
<dbReference type="GO" id="GO:0004674">
    <property type="term" value="F:protein serine/threonine kinase activity"/>
    <property type="evidence" value="ECO:0007669"/>
    <property type="project" value="UniProtKB-KW"/>
</dbReference>
<evidence type="ECO:0000313" key="10">
    <source>
        <dbReference type="Proteomes" id="UP000238356"/>
    </source>
</evidence>
<dbReference type="Proteomes" id="UP000238356">
    <property type="component" value="Unassembled WGS sequence"/>
</dbReference>
<dbReference type="InterPro" id="IPR000719">
    <property type="entry name" value="Prot_kinase_dom"/>
</dbReference>
<sequence>MPLAPGDQFAGFVVKARLGHGGSSAVYLAEDPEASRPVSLKILGPDDSRSPEARARFVHEFEILSALRHPNIVRMYRHGETDGKLWSAREYVRGATVAKLVRMPHQRPDLRRVLHVLANVAAGLDYAHAEGVVHLDVKPANVLFGAATVKISDFDQGRWLHRPEPPLATNGFVVVSVPYAAPELLRADAISPATDQYALICSAIELLTGRPPFPRENLIATAQAQLREPPPEISERQPWIPPEVDPILHRSLDKDPGARYDSCSEPIHLLTEVLQHIDPRPLAPALNRLKAALTRPHLLNSTLGRTKERRPGAKPVPGLHSGRSGYL</sequence>
<name>A0A2S5ZVC2_9NOCA</name>
<dbReference type="SUPFAM" id="SSF56112">
    <property type="entry name" value="Protein kinase-like (PK-like)"/>
    <property type="match status" value="1"/>
</dbReference>
<dbReference type="Gene3D" id="1.10.510.10">
    <property type="entry name" value="Transferase(Phosphotransferase) domain 1"/>
    <property type="match status" value="1"/>
</dbReference>
<evidence type="ECO:0000256" key="6">
    <source>
        <dbReference type="ARBA" id="ARBA00022840"/>
    </source>
</evidence>
<feature type="domain" description="Protein kinase" evidence="8">
    <location>
        <begin position="12"/>
        <end position="271"/>
    </location>
</feature>
<evidence type="ECO:0000256" key="5">
    <source>
        <dbReference type="ARBA" id="ARBA00022777"/>
    </source>
</evidence>
<dbReference type="RefSeq" id="WP_104364774.1">
    <property type="nucleotide sequence ID" value="NZ_PSZD01000039.1"/>
</dbReference>
<organism evidence="9 10">
    <name type="scientific">Nocardia nova</name>
    <dbReference type="NCBI Taxonomy" id="37330"/>
    <lineage>
        <taxon>Bacteria</taxon>
        <taxon>Bacillati</taxon>
        <taxon>Actinomycetota</taxon>
        <taxon>Actinomycetes</taxon>
        <taxon>Mycobacteriales</taxon>
        <taxon>Nocardiaceae</taxon>
        <taxon>Nocardia</taxon>
    </lineage>
</organism>
<dbReference type="EC" id="2.7.11.1" evidence="1"/>
<dbReference type="PROSITE" id="PS00108">
    <property type="entry name" value="PROTEIN_KINASE_ST"/>
    <property type="match status" value="1"/>
</dbReference>
<keyword evidence="2 9" id="KW-0723">Serine/threonine-protein kinase</keyword>
<dbReference type="PANTHER" id="PTHR43289:SF6">
    <property type="entry name" value="SERINE_THREONINE-PROTEIN KINASE NEKL-3"/>
    <property type="match status" value="1"/>
</dbReference>
<gene>
    <name evidence="9" type="ORF">C5F51_34420</name>
</gene>
<feature type="region of interest" description="Disordered" evidence="7">
    <location>
        <begin position="298"/>
        <end position="327"/>
    </location>
</feature>
<evidence type="ECO:0000256" key="1">
    <source>
        <dbReference type="ARBA" id="ARBA00012513"/>
    </source>
</evidence>
<keyword evidence="3" id="KW-0808">Transferase</keyword>
<dbReference type="AlphaFoldDB" id="A0A2S5ZVC2"/>
<evidence type="ECO:0000256" key="3">
    <source>
        <dbReference type="ARBA" id="ARBA00022679"/>
    </source>
</evidence>
<proteinExistence type="predicted"/>
<dbReference type="GO" id="GO:0005524">
    <property type="term" value="F:ATP binding"/>
    <property type="evidence" value="ECO:0007669"/>
    <property type="project" value="UniProtKB-KW"/>
</dbReference>
<evidence type="ECO:0000256" key="7">
    <source>
        <dbReference type="SAM" id="MobiDB-lite"/>
    </source>
</evidence>
<comment type="caution">
    <text evidence="9">The sequence shown here is derived from an EMBL/GenBank/DDBJ whole genome shotgun (WGS) entry which is preliminary data.</text>
</comment>
<keyword evidence="10" id="KW-1185">Reference proteome</keyword>
<keyword evidence="6" id="KW-0067">ATP-binding</keyword>
<protein>
    <recommendedName>
        <fullName evidence="1">non-specific serine/threonine protein kinase</fullName>
        <ecNumber evidence="1">2.7.11.1</ecNumber>
    </recommendedName>
</protein>
<keyword evidence="4" id="KW-0547">Nucleotide-binding</keyword>
<evidence type="ECO:0000256" key="4">
    <source>
        <dbReference type="ARBA" id="ARBA00022741"/>
    </source>
</evidence>
<keyword evidence="5 9" id="KW-0418">Kinase</keyword>